<evidence type="ECO:0000313" key="1">
    <source>
        <dbReference type="EMBL" id="HEU03189.1"/>
    </source>
</evidence>
<proteinExistence type="predicted"/>
<comment type="caution">
    <text evidence="1">The sequence shown here is derived from an EMBL/GenBank/DDBJ whole genome shotgun (WGS) entry which is preliminary data.</text>
</comment>
<dbReference type="EMBL" id="DRGN01000333">
    <property type="protein sequence ID" value="HEU03189.1"/>
    <property type="molecule type" value="Genomic_DNA"/>
</dbReference>
<accession>A0A9C9NLB8</accession>
<protein>
    <submittedName>
        <fullName evidence="1">Uncharacterized protein</fullName>
    </submittedName>
</protein>
<evidence type="ECO:0000313" key="2">
    <source>
        <dbReference type="Proteomes" id="UP000885680"/>
    </source>
</evidence>
<name>A0A9C9NLB8_9HYPH</name>
<organism evidence="1 2">
    <name type="scientific">Aurantimonas coralicida</name>
    <dbReference type="NCBI Taxonomy" id="182270"/>
    <lineage>
        <taxon>Bacteria</taxon>
        <taxon>Pseudomonadati</taxon>
        <taxon>Pseudomonadota</taxon>
        <taxon>Alphaproteobacteria</taxon>
        <taxon>Hyphomicrobiales</taxon>
        <taxon>Aurantimonadaceae</taxon>
        <taxon>Aurantimonas</taxon>
    </lineage>
</organism>
<sequence length="126" mass="13523">MNEVRWALLMPDGKLIEGEGQDAPGGLRLSNLAEDAVAARFVRGSTDVYIAGPVDLHWSVQKVHAIGPDGATARLTSTSRALVLRSLDEDARVFIMPDGAVNIARTVEQAGVAYEAITRALLRSRV</sequence>
<dbReference type="Proteomes" id="UP000885680">
    <property type="component" value="Unassembled WGS sequence"/>
</dbReference>
<reference evidence="1" key="1">
    <citation type="journal article" date="2020" name="mSystems">
        <title>Genome- and Community-Level Interaction Insights into Carbon Utilization and Element Cycling Functions of Hydrothermarchaeota in Hydrothermal Sediment.</title>
        <authorList>
            <person name="Zhou Z."/>
            <person name="Liu Y."/>
            <person name="Xu W."/>
            <person name="Pan J."/>
            <person name="Luo Z.H."/>
            <person name="Li M."/>
        </authorList>
    </citation>
    <scope>NUCLEOTIDE SEQUENCE</scope>
    <source>
        <strain evidence="1">HyVt-347</strain>
    </source>
</reference>
<gene>
    <name evidence="1" type="ORF">ENH89_23325</name>
</gene>
<dbReference type="AlphaFoldDB" id="A0A9C9NLB8"/>